<dbReference type="InterPro" id="IPR017900">
    <property type="entry name" value="4Fe4S_Fe_S_CS"/>
</dbReference>
<feature type="domain" description="4Fe-4S ferredoxin-type" evidence="5">
    <location>
        <begin position="84"/>
        <end position="113"/>
    </location>
</feature>
<evidence type="ECO:0000256" key="4">
    <source>
        <dbReference type="ARBA" id="ARBA00023014"/>
    </source>
</evidence>
<dbReference type="PANTHER" id="PTHR24960">
    <property type="entry name" value="PHOTOSYSTEM I IRON-SULFUR CENTER-RELATED"/>
    <property type="match status" value="1"/>
</dbReference>
<gene>
    <name evidence="6" type="ORF">METZ01_LOCUS185053</name>
</gene>
<evidence type="ECO:0000259" key="5">
    <source>
        <dbReference type="PROSITE" id="PS51379"/>
    </source>
</evidence>
<keyword evidence="2" id="KW-0479">Metal-binding</keyword>
<keyword evidence="1" id="KW-0004">4Fe-4S</keyword>
<dbReference type="InterPro" id="IPR017896">
    <property type="entry name" value="4Fe4S_Fe-S-bd"/>
</dbReference>
<evidence type="ECO:0000313" key="6">
    <source>
        <dbReference type="EMBL" id="SVB32199.1"/>
    </source>
</evidence>
<dbReference type="GO" id="GO:0051539">
    <property type="term" value="F:4 iron, 4 sulfur cluster binding"/>
    <property type="evidence" value="ECO:0007669"/>
    <property type="project" value="UniProtKB-KW"/>
</dbReference>
<evidence type="ECO:0000256" key="1">
    <source>
        <dbReference type="ARBA" id="ARBA00022485"/>
    </source>
</evidence>
<dbReference type="PANTHER" id="PTHR24960:SF83">
    <property type="entry name" value="4FE-4S FERREDOXIN-TYPE DOMAIN-CONTAINING PROTEIN"/>
    <property type="match status" value="1"/>
</dbReference>
<dbReference type="GO" id="GO:0046872">
    <property type="term" value="F:metal ion binding"/>
    <property type="evidence" value="ECO:0007669"/>
    <property type="project" value="UniProtKB-KW"/>
</dbReference>
<protein>
    <recommendedName>
        <fullName evidence="5">4Fe-4S ferredoxin-type domain-containing protein</fullName>
    </recommendedName>
</protein>
<dbReference type="PROSITE" id="PS00198">
    <property type="entry name" value="4FE4S_FER_1"/>
    <property type="match status" value="1"/>
</dbReference>
<feature type="domain" description="4Fe-4S ferredoxin-type" evidence="5">
    <location>
        <begin position="42"/>
        <end position="71"/>
    </location>
</feature>
<name>A0A382D268_9ZZZZ</name>
<proteinExistence type="predicted"/>
<reference evidence="6" key="1">
    <citation type="submission" date="2018-05" db="EMBL/GenBank/DDBJ databases">
        <authorList>
            <person name="Lanie J.A."/>
            <person name="Ng W.-L."/>
            <person name="Kazmierczak K.M."/>
            <person name="Andrzejewski T.M."/>
            <person name="Davidsen T.M."/>
            <person name="Wayne K.J."/>
            <person name="Tettelin H."/>
            <person name="Glass J.I."/>
            <person name="Rusch D."/>
            <person name="Podicherti R."/>
            <person name="Tsui H.-C.T."/>
            <person name="Winkler M.E."/>
        </authorList>
    </citation>
    <scope>NUCLEOTIDE SEQUENCE</scope>
</reference>
<evidence type="ECO:0000256" key="2">
    <source>
        <dbReference type="ARBA" id="ARBA00022723"/>
    </source>
</evidence>
<accession>A0A382D268</accession>
<dbReference type="PROSITE" id="PS51379">
    <property type="entry name" value="4FE4S_FER_2"/>
    <property type="match status" value="2"/>
</dbReference>
<organism evidence="6">
    <name type="scientific">marine metagenome</name>
    <dbReference type="NCBI Taxonomy" id="408172"/>
    <lineage>
        <taxon>unclassified sequences</taxon>
        <taxon>metagenomes</taxon>
        <taxon>ecological metagenomes</taxon>
    </lineage>
</organism>
<dbReference type="Gene3D" id="3.30.70.20">
    <property type="match status" value="1"/>
</dbReference>
<keyword evidence="3" id="KW-0408">Iron</keyword>
<dbReference type="InterPro" id="IPR050157">
    <property type="entry name" value="PSI_iron-sulfur_center"/>
</dbReference>
<dbReference type="AlphaFoldDB" id="A0A382D268"/>
<dbReference type="EMBL" id="UINC01037145">
    <property type="protein sequence ID" value="SVB32199.1"/>
    <property type="molecule type" value="Genomic_DNA"/>
</dbReference>
<keyword evidence="4" id="KW-0411">Iron-sulfur</keyword>
<dbReference type="SUPFAM" id="SSF54862">
    <property type="entry name" value="4Fe-4S ferredoxins"/>
    <property type="match status" value="1"/>
</dbReference>
<dbReference type="Pfam" id="PF14697">
    <property type="entry name" value="Fer4_21"/>
    <property type="match status" value="1"/>
</dbReference>
<sequence length="113" mass="12661">MPNVTEIPDLLARRAAEQKRIRMMLDSMRAEEEAMIKGGEDAVAWVKQEQCIGCDQCTIVCDDDAIELYDTPLASPIMDVEVNRKARILREECTGCKLCVLGCPTDAIIMIDR</sequence>
<evidence type="ECO:0000256" key="3">
    <source>
        <dbReference type="ARBA" id="ARBA00023004"/>
    </source>
</evidence>